<sequence length="256" mass="29701">MHKKIADEDLLGEKFLSNISVDIVIFGFHNRQLKILLLRFKNTSLYALPGGFINEEEEDIEEAVERVLTERTGIKDIYLEQFGVFGSKKRAFGATHKHIHESAGKTTELNPWITQRFVTVGYYALVNLKETVPNPDDVSDFCGWIDINEIPTLAFDHKSIIEKALESLRMMLDLKLAVFNLMPESFTMNDLQSLYETILGKKLQRTNFQRKMLSLGILERLDKHWTGGAHKAAYLYRFDKNKYNEMQKEEMNTNKF</sequence>
<reference evidence="2 3" key="1">
    <citation type="submission" date="2018-05" db="EMBL/GenBank/DDBJ databases">
        <title>Genomic Encyclopedia of Archaeal and Bacterial Type Strains, Phase II (KMG-II): from individual species to whole genera.</title>
        <authorList>
            <person name="Goeker M."/>
        </authorList>
    </citation>
    <scope>NUCLEOTIDE SEQUENCE [LARGE SCALE GENOMIC DNA]</scope>
    <source>
        <strain evidence="2 3">DSM 22214</strain>
    </source>
</reference>
<evidence type="ECO:0000313" key="2">
    <source>
        <dbReference type="EMBL" id="PWK28141.1"/>
    </source>
</evidence>
<name>A0A316ECD7_9BACT</name>
<keyword evidence="3" id="KW-1185">Reference proteome</keyword>
<dbReference type="Pfam" id="PF21906">
    <property type="entry name" value="WHD_NrtR"/>
    <property type="match status" value="1"/>
</dbReference>
<dbReference type="InterPro" id="IPR036388">
    <property type="entry name" value="WH-like_DNA-bd_sf"/>
</dbReference>
<dbReference type="Gene3D" id="3.90.79.10">
    <property type="entry name" value="Nucleoside Triphosphate Pyrophosphohydrolase"/>
    <property type="match status" value="1"/>
</dbReference>
<evidence type="ECO:0000313" key="3">
    <source>
        <dbReference type="Proteomes" id="UP000245489"/>
    </source>
</evidence>
<feature type="domain" description="Nudix hydrolase" evidence="1">
    <location>
        <begin position="16"/>
        <end position="169"/>
    </location>
</feature>
<gene>
    <name evidence="2" type="ORF">LV89_00919</name>
</gene>
<protein>
    <submittedName>
        <fullName evidence="2">ADP-ribose pyrophosphatase YjhB (NUDIX family)</fullName>
    </submittedName>
</protein>
<dbReference type="Proteomes" id="UP000245489">
    <property type="component" value="Unassembled WGS sequence"/>
</dbReference>
<dbReference type="AlphaFoldDB" id="A0A316ECD7"/>
<dbReference type="InterPro" id="IPR036390">
    <property type="entry name" value="WH_DNA-bd_sf"/>
</dbReference>
<proteinExistence type="predicted"/>
<dbReference type="OrthoDB" id="9786141at2"/>
<comment type="caution">
    <text evidence="2">The sequence shown here is derived from an EMBL/GenBank/DDBJ whole genome shotgun (WGS) entry which is preliminary data.</text>
</comment>
<dbReference type="PANTHER" id="PTHR43736:SF4">
    <property type="entry name" value="SLR1690 PROTEIN"/>
    <property type="match status" value="1"/>
</dbReference>
<accession>A0A316ECD7</accession>
<dbReference type="PANTHER" id="PTHR43736">
    <property type="entry name" value="ADP-RIBOSE PYROPHOSPHATASE"/>
    <property type="match status" value="1"/>
</dbReference>
<dbReference type="SUPFAM" id="SSF55811">
    <property type="entry name" value="Nudix"/>
    <property type="match status" value="1"/>
</dbReference>
<dbReference type="InterPro" id="IPR054105">
    <property type="entry name" value="WHD_NrtR"/>
</dbReference>
<dbReference type="EMBL" id="QGGO01000004">
    <property type="protein sequence ID" value="PWK28141.1"/>
    <property type="molecule type" value="Genomic_DNA"/>
</dbReference>
<dbReference type="InterPro" id="IPR000086">
    <property type="entry name" value="NUDIX_hydrolase_dom"/>
</dbReference>
<dbReference type="SUPFAM" id="SSF46785">
    <property type="entry name" value="Winged helix' DNA-binding domain"/>
    <property type="match status" value="1"/>
</dbReference>
<dbReference type="InterPro" id="IPR015797">
    <property type="entry name" value="NUDIX_hydrolase-like_dom_sf"/>
</dbReference>
<dbReference type="RefSeq" id="WP_109741700.1">
    <property type="nucleotide sequence ID" value="NZ_QGGO01000004.1"/>
</dbReference>
<dbReference type="PROSITE" id="PS51462">
    <property type="entry name" value="NUDIX"/>
    <property type="match status" value="1"/>
</dbReference>
<dbReference type="Pfam" id="PF00293">
    <property type="entry name" value="NUDIX"/>
    <property type="match status" value="1"/>
</dbReference>
<organism evidence="2 3">
    <name type="scientific">Arcicella aurantiaca</name>
    <dbReference type="NCBI Taxonomy" id="591202"/>
    <lineage>
        <taxon>Bacteria</taxon>
        <taxon>Pseudomonadati</taxon>
        <taxon>Bacteroidota</taxon>
        <taxon>Cytophagia</taxon>
        <taxon>Cytophagales</taxon>
        <taxon>Flectobacillaceae</taxon>
        <taxon>Arcicella</taxon>
    </lineage>
</organism>
<evidence type="ECO:0000259" key="1">
    <source>
        <dbReference type="PROSITE" id="PS51462"/>
    </source>
</evidence>
<dbReference type="CDD" id="cd18873">
    <property type="entry name" value="NUDIX_NadM_like"/>
    <property type="match status" value="1"/>
</dbReference>
<dbReference type="Gene3D" id="1.10.10.10">
    <property type="entry name" value="Winged helix-like DNA-binding domain superfamily/Winged helix DNA-binding domain"/>
    <property type="match status" value="1"/>
</dbReference>